<accession>A0ABQ5G8N8</accession>
<organism evidence="2 3">
    <name type="scientific">Tanacetum coccineum</name>
    <dbReference type="NCBI Taxonomy" id="301880"/>
    <lineage>
        <taxon>Eukaryota</taxon>
        <taxon>Viridiplantae</taxon>
        <taxon>Streptophyta</taxon>
        <taxon>Embryophyta</taxon>
        <taxon>Tracheophyta</taxon>
        <taxon>Spermatophyta</taxon>
        <taxon>Magnoliopsida</taxon>
        <taxon>eudicotyledons</taxon>
        <taxon>Gunneridae</taxon>
        <taxon>Pentapetalae</taxon>
        <taxon>asterids</taxon>
        <taxon>campanulids</taxon>
        <taxon>Asterales</taxon>
        <taxon>Asteraceae</taxon>
        <taxon>Asteroideae</taxon>
        <taxon>Anthemideae</taxon>
        <taxon>Anthemidinae</taxon>
        <taxon>Tanacetum</taxon>
    </lineage>
</organism>
<feature type="region of interest" description="Disordered" evidence="1">
    <location>
        <begin position="202"/>
        <end position="221"/>
    </location>
</feature>
<evidence type="ECO:0000313" key="2">
    <source>
        <dbReference type="EMBL" id="GJT71964.1"/>
    </source>
</evidence>
<feature type="compositionally biased region" description="Acidic residues" evidence="1">
    <location>
        <begin position="203"/>
        <end position="213"/>
    </location>
</feature>
<protein>
    <submittedName>
        <fullName evidence="2">Uncharacterized protein</fullName>
    </submittedName>
</protein>
<keyword evidence="3" id="KW-1185">Reference proteome</keyword>
<dbReference type="EMBL" id="BQNB010018213">
    <property type="protein sequence ID" value="GJT71964.1"/>
    <property type="molecule type" value="Genomic_DNA"/>
</dbReference>
<name>A0ABQ5G8N8_9ASTR</name>
<reference evidence="2" key="2">
    <citation type="submission" date="2022-01" db="EMBL/GenBank/DDBJ databases">
        <authorList>
            <person name="Yamashiro T."/>
            <person name="Shiraishi A."/>
            <person name="Satake H."/>
            <person name="Nakayama K."/>
        </authorList>
    </citation>
    <scope>NUCLEOTIDE SEQUENCE</scope>
</reference>
<evidence type="ECO:0000313" key="3">
    <source>
        <dbReference type="Proteomes" id="UP001151760"/>
    </source>
</evidence>
<feature type="region of interest" description="Disordered" evidence="1">
    <location>
        <begin position="1"/>
        <end position="24"/>
    </location>
</feature>
<dbReference type="Proteomes" id="UP001151760">
    <property type="component" value="Unassembled WGS sequence"/>
</dbReference>
<proteinExistence type="predicted"/>
<reference evidence="2" key="1">
    <citation type="journal article" date="2022" name="Int. J. Mol. Sci.">
        <title>Draft Genome of Tanacetum Coccineum: Genomic Comparison of Closely Related Tanacetum-Family Plants.</title>
        <authorList>
            <person name="Yamashiro T."/>
            <person name="Shiraishi A."/>
            <person name="Nakayama K."/>
            <person name="Satake H."/>
        </authorList>
    </citation>
    <scope>NUCLEOTIDE SEQUENCE</scope>
</reference>
<comment type="caution">
    <text evidence="2">The sequence shown here is derived from an EMBL/GenBank/DDBJ whole genome shotgun (WGS) entry which is preliminary data.</text>
</comment>
<sequence>MPPRRSECEESEYSFFEGDGSSSGKWKDYCMAGDDYEGPPIFDDDQFDDDYEGPLVFDDYPYEEEIVSGDVGKGFVDNYPNFQEGKNNVSFSGVVLRVEEESMSVYDTDIEDVTEKEEGFVGKGEFGGEEENIEDVVVVVNDLFSLMIQTTLVSEPKFLIKMPPRRSEGEESEYPFFEGDGSSSGKWKDYYVAGNDYEGPSIFDDDQFDDDYEGPPVFDDYPYEEEIVSGDVGK</sequence>
<evidence type="ECO:0000256" key="1">
    <source>
        <dbReference type="SAM" id="MobiDB-lite"/>
    </source>
</evidence>
<gene>
    <name evidence="2" type="ORF">Tco_1031250</name>
</gene>